<proteinExistence type="predicted"/>
<name>A0A0A9ELC0_ARUDO</name>
<dbReference type="AlphaFoldDB" id="A0A0A9ELC0"/>
<protein>
    <submittedName>
        <fullName evidence="1">Uncharacterized protein</fullName>
    </submittedName>
</protein>
<reference evidence="1" key="2">
    <citation type="journal article" date="2015" name="Data Brief">
        <title>Shoot transcriptome of the giant reed, Arundo donax.</title>
        <authorList>
            <person name="Barrero R.A."/>
            <person name="Guerrero F.D."/>
            <person name="Moolhuijzen P."/>
            <person name="Goolsby J.A."/>
            <person name="Tidwell J."/>
            <person name="Bellgard S.E."/>
            <person name="Bellgard M.I."/>
        </authorList>
    </citation>
    <scope>NUCLEOTIDE SEQUENCE</scope>
    <source>
        <tissue evidence="1">Shoot tissue taken approximately 20 cm above the soil surface</tissue>
    </source>
</reference>
<sequence length="18" mass="1813">MEHMASPAGDLLENGALG</sequence>
<reference evidence="1" key="1">
    <citation type="submission" date="2014-09" db="EMBL/GenBank/DDBJ databases">
        <authorList>
            <person name="Magalhaes I.L.F."/>
            <person name="Oliveira U."/>
            <person name="Santos F.R."/>
            <person name="Vidigal T.H.D.A."/>
            <person name="Brescovit A.D."/>
            <person name="Santos A.J."/>
        </authorList>
    </citation>
    <scope>NUCLEOTIDE SEQUENCE</scope>
    <source>
        <tissue evidence="1">Shoot tissue taken approximately 20 cm above the soil surface</tissue>
    </source>
</reference>
<dbReference type="EMBL" id="GBRH01201043">
    <property type="protein sequence ID" value="JAD96852.1"/>
    <property type="molecule type" value="Transcribed_RNA"/>
</dbReference>
<evidence type="ECO:0000313" key="1">
    <source>
        <dbReference type="EMBL" id="JAD96852.1"/>
    </source>
</evidence>
<accession>A0A0A9ELC0</accession>
<organism evidence="1">
    <name type="scientific">Arundo donax</name>
    <name type="common">Giant reed</name>
    <name type="synonym">Donax arundinaceus</name>
    <dbReference type="NCBI Taxonomy" id="35708"/>
    <lineage>
        <taxon>Eukaryota</taxon>
        <taxon>Viridiplantae</taxon>
        <taxon>Streptophyta</taxon>
        <taxon>Embryophyta</taxon>
        <taxon>Tracheophyta</taxon>
        <taxon>Spermatophyta</taxon>
        <taxon>Magnoliopsida</taxon>
        <taxon>Liliopsida</taxon>
        <taxon>Poales</taxon>
        <taxon>Poaceae</taxon>
        <taxon>PACMAD clade</taxon>
        <taxon>Arundinoideae</taxon>
        <taxon>Arundineae</taxon>
        <taxon>Arundo</taxon>
    </lineage>
</organism>